<dbReference type="HOGENOM" id="CLU_018816_15_3_6"/>
<dbReference type="AlphaFoldDB" id="E1SLB3"/>
<dbReference type="PANTHER" id="PTHR32347:SF23">
    <property type="entry name" value="BLL5650 PROTEIN"/>
    <property type="match status" value="1"/>
</dbReference>
<dbReference type="eggNOG" id="COG1566">
    <property type="taxonomic scope" value="Bacteria"/>
</dbReference>
<keyword evidence="4" id="KW-0812">Transmembrane</keyword>
<dbReference type="KEGG" id="fbl:Fbal_2274"/>
<proteinExistence type="predicted"/>
<organism evidence="5 6">
    <name type="scientific">Ferrimonas balearica (strain DSM 9799 / CCM 4581 / KCTC 23876 / PAT)</name>
    <dbReference type="NCBI Taxonomy" id="550540"/>
    <lineage>
        <taxon>Bacteria</taxon>
        <taxon>Pseudomonadati</taxon>
        <taxon>Pseudomonadota</taxon>
        <taxon>Gammaproteobacteria</taxon>
        <taxon>Alteromonadales</taxon>
        <taxon>Ferrimonadaceae</taxon>
        <taxon>Ferrimonas</taxon>
    </lineage>
</organism>
<keyword evidence="4" id="KW-0472">Membrane</keyword>
<evidence type="ECO:0000256" key="3">
    <source>
        <dbReference type="SAM" id="Coils"/>
    </source>
</evidence>
<dbReference type="GO" id="GO:0030313">
    <property type="term" value="C:cell envelope"/>
    <property type="evidence" value="ECO:0007669"/>
    <property type="project" value="UniProtKB-SubCell"/>
</dbReference>
<evidence type="ECO:0000313" key="6">
    <source>
        <dbReference type="Proteomes" id="UP000006683"/>
    </source>
</evidence>
<accession>E1SLB3</accession>
<keyword evidence="6" id="KW-1185">Reference proteome</keyword>
<sequence length="329" mass="36572">MKELLIPYVLICWLLFRFGLVAKRPRNYFIATLGGTLLFAALFFAHRLYSPADLTHSTQVRAPHTVMSPPIGQEIVEIYVDHNERVKAGQKLYRLRDDEQVARLARAEARVEQERVKLAQAERRLQDKHDLGKFASLDDLRSAQEAVELAELHLAERVAQMEREAATLSRNVITATHDGLVTHVLVGEGSRVGALHVYDTSRKFVEMRIADQSYQYIEPGQFAEFYVDAYPGQIFRARVHSITMATGESQGSPFPFDQSVGGFIQRGAAPVGRTVILEFDVPEGVVMPLGTTGSAWISANKPHPALGFLDMVGAAVVRLGAIKSYVQSL</sequence>
<evidence type="ECO:0000256" key="4">
    <source>
        <dbReference type="SAM" id="Phobius"/>
    </source>
</evidence>
<gene>
    <name evidence="5" type="ordered locus">Fbal_2274</name>
</gene>
<dbReference type="RefSeq" id="WP_013345783.1">
    <property type="nucleotide sequence ID" value="NC_014541.1"/>
</dbReference>
<dbReference type="Gene3D" id="2.40.50.100">
    <property type="match status" value="1"/>
</dbReference>
<reference evidence="5 6" key="1">
    <citation type="journal article" date="2010" name="Stand. Genomic Sci.">
        <title>Complete genome sequence of Ferrimonas balearica type strain (PAT).</title>
        <authorList>
            <person name="Nolan M."/>
            <person name="Sikorski J."/>
            <person name="Davenport K."/>
            <person name="Lucas S."/>
            <person name="Glavina Del Rio T."/>
            <person name="Tice H."/>
            <person name="Cheng J."/>
            <person name="Goodwin L."/>
            <person name="Pitluck S."/>
            <person name="Liolios K."/>
            <person name="Ivanova N."/>
            <person name="Mavromatis K."/>
            <person name="Ovchinnikova G."/>
            <person name="Pati A."/>
            <person name="Chen A."/>
            <person name="Palaniappan K."/>
            <person name="Land M."/>
            <person name="Hauser L."/>
            <person name="Chang Y."/>
            <person name="Jeffries C."/>
            <person name="Tapia R."/>
            <person name="Brettin T."/>
            <person name="Detter J."/>
            <person name="Han C."/>
            <person name="Yasawong M."/>
            <person name="Rohde M."/>
            <person name="Tindall B."/>
            <person name="Goker M."/>
            <person name="Woyke T."/>
            <person name="Bristow J."/>
            <person name="Eisen J."/>
            <person name="Markowitz V."/>
            <person name="Hugenholtz P."/>
            <person name="Kyrpides N."/>
            <person name="Klenk H."/>
            <person name="Lapidus A."/>
        </authorList>
    </citation>
    <scope>NUCLEOTIDE SEQUENCE [LARGE SCALE GENOMIC DNA]</scope>
    <source>
        <strain evidence="6">DSM 9799 / CCM 4581 / KCTC 23876 / PAT</strain>
    </source>
</reference>
<evidence type="ECO:0000256" key="1">
    <source>
        <dbReference type="ARBA" id="ARBA00004196"/>
    </source>
</evidence>
<dbReference type="Proteomes" id="UP000006683">
    <property type="component" value="Chromosome"/>
</dbReference>
<dbReference type="PANTHER" id="PTHR32347">
    <property type="entry name" value="EFFLUX SYSTEM COMPONENT YKNX-RELATED"/>
    <property type="match status" value="1"/>
</dbReference>
<comment type="subcellular location">
    <subcellularLocation>
        <location evidence="1">Cell envelope</location>
    </subcellularLocation>
</comment>
<keyword evidence="2 3" id="KW-0175">Coiled coil</keyword>
<feature type="coiled-coil region" evidence="3">
    <location>
        <begin position="102"/>
        <end position="131"/>
    </location>
</feature>
<dbReference type="EMBL" id="CP002209">
    <property type="protein sequence ID" value="ADN76477.1"/>
    <property type="molecule type" value="Genomic_DNA"/>
</dbReference>
<keyword evidence="4" id="KW-1133">Transmembrane helix</keyword>
<dbReference type="STRING" id="550540.Fbal_2274"/>
<dbReference type="InterPro" id="IPR050465">
    <property type="entry name" value="UPF0194_transport"/>
</dbReference>
<feature type="transmembrane region" description="Helical" evidence="4">
    <location>
        <begin position="29"/>
        <end position="49"/>
    </location>
</feature>
<evidence type="ECO:0000313" key="5">
    <source>
        <dbReference type="EMBL" id="ADN76477.1"/>
    </source>
</evidence>
<protein>
    <submittedName>
        <fullName evidence="5">Multidrug resistance efflux pump</fullName>
    </submittedName>
</protein>
<evidence type="ECO:0000256" key="2">
    <source>
        <dbReference type="ARBA" id="ARBA00023054"/>
    </source>
</evidence>
<dbReference type="Gene3D" id="2.40.30.170">
    <property type="match status" value="1"/>
</dbReference>
<dbReference type="SUPFAM" id="SSF111369">
    <property type="entry name" value="HlyD-like secretion proteins"/>
    <property type="match status" value="1"/>
</dbReference>
<name>E1SLB3_FERBD</name>
<feature type="transmembrane region" description="Helical" evidence="4">
    <location>
        <begin position="6"/>
        <end position="22"/>
    </location>
</feature>
<dbReference type="OrthoDB" id="9816569at2"/>
<dbReference type="GeneID" id="67182477"/>